<comment type="caution">
    <text evidence="2">The sequence shown here is derived from an EMBL/GenBank/DDBJ whole genome shotgun (WGS) entry which is preliminary data.</text>
</comment>
<name>A0A9W9EHM6_9EURO</name>
<reference evidence="2" key="1">
    <citation type="submission" date="2022-11" db="EMBL/GenBank/DDBJ databases">
        <authorList>
            <person name="Petersen C."/>
        </authorList>
    </citation>
    <scope>NUCLEOTIDE SEQUENCE</scope>
    <source>
        <strain evidence="2">IBT 30761</strain>
    </source>
</reference>
<sequence>MAHRGGFHRTIEASGASSLKRLEKRISGLEQQIQSKDRQIIEQNQELIKKAKSLDERERDVKALLRYVEKWDDFKEFMDSAGNTTLAIENQALKRDLETMKSKYENLLGKIKQRDEELEKARDEQVKSAESLRRVQASAFRFQDQPEWAPDSDDIIRRELNNLEREARAWCIGNSIKLLSGLGTIPDQLQADWQGVLRYDEKIFARNDQHLPHLILMAMLMDFVYGQIFARPLFFLPWRMAEEDGPNVAARGRELHEALARILEETSQANLEGAHAWRSQWLRLLDPRPRGDQKERPLLETTKRRTEAAREKAAQHIMQEFLNTSAAFLTSPSPVEGPSLAQLQRIFTGAAHLSYKLWLRKSYLVFHSKAQLPEAYHHALQIRAHSLHNQLLDDNEKALDGATIRVVTHPAVVVYGSSDGASYDSNRMWKEAVVYMG</sequence>
<reference evidence="2" key="2">
    <citation type="journal article" date="2023" name="IMA Fungus">
        <title>Comparative genomic study of the Penicillium genus elucidates a diverse pangenome and 15 lateral gene transfer events.</title>
        <authorList>
            <person name="Petersen C."/>
            <person name="Sorensen T."/>
            <person name="Nielsen M.R."/>
            <person name="Sondergaard T.E."/>
            <person name="Sorensen J.L."/>
            <person name="Fitzpatrick D.A."/>
            <person name="Frisvad J.C."/>
            <person name="Nielsen K.L."/>
        </authorList>
    </citation>
    <scope>NUCLEOTIDE SEQUENCE</scope>
    <source>
        <strain evidence="2">IBT 30761</strain>
    </source>
</reference>
<feature type="coiled-coil region" evidence="1">
    <location>
        <begin position="19"/>
        <end position="46"/>
    </location>
</feature>
<protein>
    <submittedName>
        <fullName evidence="2">Uncharacterized protein</fullName>
    </submittedName>
</protein>
<keyword evidence="3" id="KW-1185">Reference proteome</keyword>
<evidence type="ECO:0000313" key="3">
    <source>
        <dbReference type="Proteomes" id="UP001149074"/>
    </source>
</evidence>
<proteinExistence type="predicted"/>
<feature type="coiled-coil region" evidence="1">
    <location>
        <begin position="83"/>
        <end position="124"/>
    </location>
</feature>
<organism evidence="2 3">
    <name type="scientific">Penicillium argentinense</name>
    <dbReference type="NCBI Taxonomy" id="1131581"/>
    <lineage>
        <taxon>Eukaryota</taxon>
        <taxon>Fungi</taxon>
        <taxon>Dikarya</taxon>
        <taxon>Ascomycota</taxon>
        <taxon>Pezizomycotina</taxon>
        <taxon>Eurotiomycetes</taxon>
        <taxon>Eurotiomycetidae</taxon>
        <taxon>Eurotiales</taxon>
        <taxon>Aspergillaceae</taxon>
        <taxon>Penicillium</taxon>
    </lineage>
</organism>
<dbReference type="EMBL" id="JAPQKI010000011">
    <property type="protein sequence ID" value="KAJ5081981.1"/>
    <property type="molecule type" value="Genomic_DNA"/>
</dbReference>
<evidence type="ECO:0000313" key="2">
    <source>
        <dbReference type="EMBL" id="KAJ5081981.1"/>
    </source>
</evidence>
<dbReference type="OrthoDB" id="4156714at2759"/>
<accession>A0A9W9EHM6</accession>
<keyword evidence="1" id="KW-0175">Coiled coil</keyword>
<dbReference type="Proteomes" id="UP001149074">
    <property type="component" value="Unassembled WGS sequence"/>
</dbReference>
<evidence type="ECO:0000256" key="1">
    <source>
        <dbReference type="SAM" id="Coils"/>
    </source>
</evidence>
<dbReference type="AlphaFoldDB" id="A0A9W9EHM6"/>
<dbReference type="RefSeq" id="XP_056468503.1">
    <property type="nucleotide sequence ID" value="XM_056623515.1"/>
</dbReference>
<dbReference type="GeneID" id="81362494"/>
<gene>
    <name evidence="2" type="ORF">N7532_011024</name>
</gene>